<evidence type="ECO:0000256" key="4">
    <source>
        <dbReference type="ARBA" id="ARBA00005139"/>
    </source>
</evidence>
<evidence type="ECO:0000256" key="14">
    <source>
        <dbReference type="RuleBase" id="RU003448"/>
    </source>
</evidence>
<dbReference type="InterPro" id="IPR036393">
    <property type="entry name" value="AceGlu_kinase-like_sf"/>
</dbReference>
<dbReference type="EC" id="2.7.2.4" evidence="14"/>
<dbReference type="InterPro" id="IPR001048">
    <property type="entry name" value="Asp/Glu/Uridylate_kinase"/>
</dbReference>
<evidence type="ECO:0000256" key="1">
    <source>
        <dbReference type="ARBA" id="ARBA00003121"/>
    </source>
</evidence>
<dbReference type="CDD" id="cd04892">
    <property type="entry name" value="ACT_AK-like_2"/>
    <property type="match status" value="1"/>
</dbReference>
<dbReference type="Proteomes" id="UP001595989">
    <property type="component" value="Unassembled WGS sequence"/>
</dbReference>
<feature type="domain" description="Aspartate/glutamate/uridylate kinase" evidence="16">
    <location>
        <begin position="3"/>
        <end position="232"/>
    </location>
</feature>
<evidence type="ECO:0000256" key="9">
    <source>
        <dbReference type="ARBA" id="ARBA00022777"/>
    </source>
</evidence>
<evidence type="ECO:0000256" key="6">
    <source>
        <dbReference type="ARBA" id="ARBA00022605"/>
    </source>
</evidence>
<evidence type="ECO:0000256" key="13">
    <source>
        <dbReference type="ARBA" id="ARBA00047872"/>
    </source>
</evidence>
<evidence type="ECO:0000259" key="17">
    <source>
        <dbReference type="Pfam" id="PF13840"/>
    </source>
</evidence>
<keyword evidence="12" id="KW-0457">Lysine biosynthesis</keyword>
<keyword evidence="6 15" id="KW-0028">Amino-acid biosynthesis</keyword>
<comment type="function">
    <text evidence="1">Catalyzes the phosphorylation of the beta-carboxyl group of aspartic acid with ATP to yield 4-phospho-L-aspartate, which is involved in the branched biosynthetic pathway leading to the biosynthesis of amino acids threonine, isoleucine and methionine.</text>
</comment>
<evidence type="ECO:0000256" key="5">
    <source>
        <dbReference type="ARBA" id="ARBA00010122"/>
    </source>
</evidence>
<evidence type="ECO:0000313" key="19">
    <source>
        <dbReference type="Proteomes" id="UP001595989"/>
    </source>
</evidence>
<comment type="pathway">
    <text evidence="4 15">Amino-acid biosynthesis; L-threonine biosynthesis; L-threonine from L-aspartate: step 1/5.</text>
</comment>
<comment type="similarity">
    <text evidence="5 14">Belongs to the aspartokinase family.</text>
</comment>
<dbReference type="PIRSF" id="PIRSF000726">
    <property type="entry name" value="Asp_kin"/>
    <property type="match status" value="1"/>
</dbReference>
<dbReference type="InterPro" id="IPR045865">
    <property type="entry name" value="ACT-like_dom_sf"/>
</dbReference>
<dbReference type="InterPro" id="IPR018042">
    <property type="entry name" value="Aspartate_kinase_CS"/>
</dbReference>
<sequence length="403" mass="42758">MAIAVQKFGGTSLQTPDGRAKAVEHVKAAVERNAKLVVVVSAIGRNPDPYATDTLLSLIGSATLGREKDLLMSCGETIAGVVLTDVLRTNGINATTLTGAQAGIRTTGDHLQAEIEHVDTTRIRKELGSHDAVVVAGFQGQTTEGEVTTIGRGGSDTTAAALGVALQAEKVEIFTDVNGIMTADPQMVSTAKLLTKLTYSDVCNLANQGAKVIHPRAVEIAMKATIPLYVRSTYDLAGGTLITAPENKGLPDQPIIGITHASGMSQISVRGRGAIQKVRTVMQEEINGAGIPVEVATVKDGNLLLTVSSQHIGNILQRLRERNLQPEIVDHCARIAVIGNGLDDHLLLSRMTTEVSEQGIKVLQAKTSETSIRMVVVADELKRAVTVLHDRFCVSGFARTEVR</sequence>
<dbReference type="EMBL" id="JBHSFU010000004">
    <property type="protein sequence ID" value="MFC4557702.1"/>
    <property type="molecule type" value="Genomic_DNA"/>
</dbReference>
<dbReference type="RefSeq" id="WP_390293687.1">
    <property type="nucleotide sequence ID" value="NZ_JBHSFU010000004.1"/>
</dbReference>
<comment type="caution">
    <text evidence="18">The sequence shown here is derived from an EMBL/GenBank/DDBJ whole genome shotgun (WGS) entry which is preliminary data.</text>
</comment>
<dbReference type="SUPFAM" id="SSF55021">
    <property type="entry name" value="ACT-like"/>
    <property type="match status" value="2"/>
</dbReference>
<keyword evidence="8" id="KW-0547">Nucleotide-binding</keyword>
<keyword evidence="9 14" id="KW-0418">Kinase</keyword>
<evidence type="ECO:0000256" key="2">
    <source>
        <dbReference type="ARBA" id="ARBA00004766"/>
    </source>
</evidence>
<keyword evidence="7 14" id="KW-0808">Transferase</keyword>
<evidence type="ECO:0000259" key="16">
    <source>
        <dbReference type="Pfam" id="PF00696"/>
    </source>
</evidence>
<keyword evidence="11" id="KW-0220">Diaminopimelate biosynthesis</keyword>
<dbReference type="InterPro" id="IPR001341">
    <property type="entry name" value="Asp_kinase"/>
</dbReference>
<dbReference type="NCBIfam" id="TIGR00657">
    <property type="entry name" value="asp_kinases"/>
    <property type="match status" value="1"/>
</dbReference>
<dbReference type="GO" id="GO:0004072">
    <property type="term" value="F:aspartate kinase activity"/>
    <property type="evidence" value="ECO:0007669"/>
    <property type="project" value="UniProtKB-EC"/>
</dbReference>
<dbReference type="InterPro" id="IPR005260">
    <property type="entry name" value="Asp_kin_monofn"/>
</dbReference>
<evidence type="ECO:0000313" key="18">
    <source>
        <dbReference type="EMBL" id="MFC4557702.1"/>
    </source>
</evidence>
<comment type="pathway">
    <text evidence="2 15">Amino-acid biosynthesis; L-lysine biosynthesis via DAP pathway; (S)-tetrahydrodipicolinate from L-aspartate: step 1/4.</text>
</comment>
<keyword evidence="19" id="KW-1185">Reference proteome</keyword>
<dbReference type="SUPFAM" id="SSF53633">
    <property type="entry name" value="Carbamate kinase-like"/>
    <property type="match status" value="1"/>
</dbReference>
<keyword evidence="10" id="KW-0067">ATP-binding</keyword>
<comment type="pathway">
    <text evidence="3 15">Amino-acid biosynthesis; L-methionine biosynthesis via de novo pathway; L-homoserine from L-aspartate: step 1/3.</text>
</comment>
<evidence type="ECO:0000256" key="15">
    <source>
        <dbReference type="RuleBase" id="RU004249"/>
    </source>
</evidence>
<dbReference type="Pfam" id="PF00696">
    <property type="entry name" value="AA_kinase"/>
    <property type="match status" value="1"/>
</dbReference>
<proteinExistence type="inferred from homology"/>
<organism evidence="18 19">
    <name type="scientific">Virgibacillus kekensis</name>
    <dbReference type="NCBI Taxonomy" id="202261"/>
    <lineage>
        <taxon>Bacteria</taxon>
        <taxon>Bacillati</taxon>
        <taxon>Bacillota</taxon>
        <taxon>Bacilli</taxon>
        <taxon>Bacillales</taxon>
        <taxon>Bacillaceae</taxon>
        <taxon>Virgibacillus</taxon>
    </lineage>
</organism>
<evidence type="ECO:0000256" key="8">
    <source>
        <dbReference type="ARBA" id="ARBA00022741"/>
    </source>
</evidence>
<dbReference type="Pfam" id="PF13840">
    <property type="entry name" value="ACT_7"/>
    <property type="match status" value="1"/>
</dbReference>
<dbReference type="InterPro" id="IPR027795">
    <property type="entry name" value="CASTOR_ACT_dom"/>
</dbReference>
<feature type="domain" description="CASTOR ACT" evidence="17">
    <location>
        <begin position="328"/>
        <end position="390"/>
    </location>
</feature>
<gene>
    <name evidence="18" type="ORF">ACFO3D_05695</name>
</gene>
<dbReference type="Gene3D" id="3.40.1160.10">
    <property type="entry name" value="Acetylglutamate kinase-like"/>
    <property type="match status" value="1"/>
</dbReference>
<dbReference type="PANTHER" id="PTHR21499">
    <property type="entry name" value="ASPARTATE KINASE"/>
    <property type="match status" value="1"/>
</dbReference>
<comment type="catalytic activity">
    <reaction evidence="13 14">
        <text>L-aspartate + ATP = 4-phospho-L-aspartate + ADP</text>
        <dbReference type="Rhea" id="RHEA:23776"/>
        <dbReference type="ChEBI" id="CHEBI:29991"/>
        <dbReference type="ChEBI" id="CHEBI:30616"/>
        <dbReference type="ChEBI" id="CHEBI:57535"/>
        <dbReference type="ChEBI" id="CHEBI:456216"/>
        <dbReference type="EC" id="2.7.2.4"/>
    </reaction>
</comment>
<evidence type="ECO:0000256" key="3">
    <source>
        <dbReference type="ARBA" id="ARBA00004986"/>
    </source>
</evidence>
<evidence type="ECO:0000256" key="7">
    <source>
        <dbReference type="ARBA" id="ARBA00022679"/>
    </source>
</evidence>
<evidence type="ECO:0000256" key="10">
    <source>
        <dbReference type="ARBA" id="ARBA00022840"/>
    </source>
</evidence>
<reference evidence="19" key="1">
    <citation type="journal article" date="2019" name="Int. J. Syst. Evol. Microbiol.">
        <title>The Global Catalogue of Microorganisms (GCM) 10K type strain sequencing project: providing services to taxonomists for standard genome sequencing and annotation.</title>
        <authorList>
            <consortium name="The Broad Institute Genomics Platform"/>
            <consortium name="The Broad Institute Genome Sequencing Center for Infectious Disease"/>
            <person name="Wu L."/>
            <person name="Ma J."/>
        </authorList>
    </citation>
    <scope>NUCLEOTIDE SEQUENCE [LARGE SCALE GENOMIC DNA]</scope>
    <source>
        <strain evidence="19">CGMCC 4.7426</strain>
    </source>
</reference>
<dbReference type="Gene3D" id="3.30.2130.10">
    <property type="entry name" value="VC0802-like"/>
    <property type="match status" value="1"/>
</dbReference>
<dbReference type="PROSITE" id="PS00324">
    <property type="entry name" value="ASPARTOKINASE"/>
    <property type="match status" value="1"/>
</dbReference>
<evidence type="ECO:0000256" key="11">
    <source>
        <dbReference type="ARBA" id="ARBA00022915"/>
    </source>
</evidence>
<protein>
    <recommendedName>
        <fullName evidence="14">Aspartokinase</fullName>
        <ecNumber evidence="14">2.7.2.4</ecNumber>
    </recommendedName>
</protein>
<accession>A0ABV9DGJ6</accession>
<evidence type="ECO:0000256" key="12">
    <source>
        <dbReference type="ARBA" id="ARBA00023154"/>
    </source>
</evidence>
<dbReference type="PANTHER" id="PTHR21499:SF3">
    <property type="entry name" value="ASPARTOKINASE"/>
    <property type="match status" value="1"/>
</dbReference>
<name>A0ABV9DGJ6_9BACI</name>